<gene>
    <name evidence="2" type="ORF">B1P95_11240</name>
</gene>
<feature type="transmembrane region" description="Helical" evidence="1">
    <location>
        <begin position="117"/>
        <end position="137"/>
    </location>
</feature>
<comment type="caution">
    <text evidence="2">The sequence shown here is derived from an EMBL/GenBank/DDBJ whole genome shotgun (WGS) entry which is preliminary data.</text>
</comment>
<feature type="transmembrane region" description="Helical" evidence="1">
    <location>
        <begin position="86"/>
        <end position="111"/>
    </location>
</feature>
<keyword evidence="1" id="KW-1133">Transmembrane helix</keyword>
<feature type="transmembrane region" description="Helical" evidence="1">
    <location>
        <begin position="56"/>
        <end position="79"/>
    </location>
</feature>
<name>A0A1S8KKX0_ENTFC</name>
<evidence type="ECO:0000256" key="1">
    <source>
        <dbReference type="SAM" id="Phobius"/>
    </source>
</evidence>
<keyword evidence="1" id="KW-0812">Transmembrane</keyword>
<reference evidence="2 3" key="1">
    <citation type="submission" date="2017-02" db="EMBL/GenBank/DDBJ databases">
        <title>Clonality and virulence of isolates of VRE in Hematopoietic Stem Cell Transplanted (HSCT) patients.</title>
        <authorList>
            <person name="Marchi A.P."/>
            <person name="Martins R.C."/>
            <person name="Marie S.K."/>
            <person name="Levin A.S."/>
            <person name="Costa S.F."/>
        </authorList>
    </citation>
    <scope>NUCLEOTIDE SEQUENCE [LARGE SCALE GENOMIC DNA]</scope>
    <source>
        <strain evidence="2 3">LIM1759</strain>
    </source>
</reference>
<proteinExistence type="predicted"/>
<dbReference type="EMBL" id="MVGJ01000068">
    <property type="protein sequence ID" value="OOL80388.1"/>
    <property type="molecule type" value="Genomic_DNA"/>
</dbReference>
<dbReference type="Proteomes" id="UP000191171">
    <property type="component" value="Unassembled WGS sequence"/>
</dbReference>
<accession>A0A1S8KKX0</accession>
<feature type="transmembrane region" description="Helical" evidence="1">
    <location>
        <begin position="6"/>
        <end position="21"/>
    </location>
</feature>
<evidence type="ECO:0000313" key="3">
    <source>
        <dbReference type="Proteomes" id="UP000191171"/>
    </source>
</evidence>
<evidence type="ECO:0000313" key="2">
    <source>
        <dbReference type="EMBL" id="OOL80388.1"/>
    </source>
</evidence>
<dbReference type="AlphaFoldDB" id="A0A1S8KKX0"/>
<sequence>MILSSLCGLLFSVYFGAYFFHRHPGTLNEASSVLIAFKTFSFLAILFYSFNHNTLFFFIMNGLVVILSIFTYFIFSLIFSQLKCPLFFRLVPVTCFIYSLFSFFVLALMPLTNPSTIQVAGNLLDMLFIVSLGVFMWQRKNKQNKKHFEA</sequence>
<organism evidence="2 3">
    <name type="scientific">Enterococcus faecium</name>
    <name type="common">Streptococcus faecium</name>
    <dbReference type="NCBI Taxonomy" id="1352"/>
    <lineage>
        <taxon>Bacteria</taxon>
        <taxon>Bacillati</taxon>
        <taxon>Bacillota</taxon>
        <taxon>Bacilli</taxon>
        <taxon>Lactobacillales</taxon>
        <taxon>Enterococcaceae</taxon>
        <taxon>Enterococcus</taxon>
    </lineage>
</organism>
<keyword evidence="1" id="KW-0472">Membrane</keyword>
<protein>
    <submittedName>
        <fullName evidence="2">Uncharacterized protein</fullName>
    </submittedName>
</protein>